<reference evidence="2 3" key="1">
    <citation type="submission" date="2020-10" db="EMBL/GenBank/DDBJ databases">
        <title>The Coptis chinensis genome and diversification of protoberbering-type alkaloids.</title>
        <authorList>
            <person name="Wang B."/>
            <person name="Shu S."/>
            <person name="Song C."/>
            <person name="Liu Y."/>
        </authorList>
    </citation>
    <scope>NUCLEOTIDE SEQUENCE [LARGE SCALE GENOMIC DNA]</scope>
    <source>
        <strain evidence="2">HL-2020</strain>
        <tissue evidence="2">Leaf</tissue>
    </source>
</reference>
<dbReference type="EMBL" id="JADFTS010000009">
    <property type="protein sequence ID" value="KAF9587526.1"/>
    <property type="molecule type" value="Genomic_DNA"/>
</dbReference>
<protein>
    <recommendedName>
        <fullName evidence="1">DYW domain-containing protein</fullName>
    </recommendedName>
</protein>
<dbReference type="OrthoDB" id="1932595at2759"/>
<sequence length="157" mass="17880">MTIGDGEKERLLKTHSEKLALVFGLLTMTARTPIGIVKNFRVCEDFHTVMCGASLIMRREIVLRDNMRASDEYEDAVDEFIAFALAPLMDKTSIRCPCISCKNFNHLSRYCKDHLIIEGIDMAYDPFVLHGEEGQVHVVDEGVETIDFNLTETYEML</sequence>
<dbReference type="GO" id="GO:0008270">
    <property type="term" value="F:zinc ion binding"/>
    <property type="evidence" value="ECO:0007669"/>
    <property type="project" value="InterPro"/>
</dbReference>
<evidence type="ECO:0000259" key="1">
    <source>
        <dbReference type="Pfam" id="PF14432"/>
    </source>
</evidence>
<accession>A0A835GVF3</accession>
<dbReference type="InterPro" id="IPR032867">
    <property type="entry name" value="DYW_dom"/>
</dbReference>
<dbReference type="Pfam" id="PF14432">
    <property type="entry name" value="DYW_deaminase"/>
    <property type="match status" value="1"/>
</dbReference>
<keyword evidence="3" id="KW-1185">Reference proteome</keyword>
<evidence type="ECO:0000313" key="2">
    <source>
        <dbReference type="EMBL" id="KAF9587526.1"/>
    </source>
</evidence>
<organism evidence="2 3">
    <name type="scientific">Coptis chinensis</name>
    <dbReference type="NCBI Taxonomy" id="261450"/>
    <lineage>
        <taxon>Eukaryota</taxon>
        <taxon>Viridiplantae</taxon>
        <taxon>Streptophyta</taxon>
        <taxon>Embryophyta</taxon>
        <taxon>Tracheophyta</taxon>
        <taxon>Spermatophyta</taxon>
        <taxon>Magnoliopsida</taxon>
        <taxon>Ranunculales</taxon>
        <taxon>Ranunculaceae</taxon>
        <taxon>Coptidoideae</taxon>
        <taxon>Coptis</taxon>
    </lineage>
</organism>
<comment type="caution">
    <text evidence="2">The sequence shown here is derived from an EMBL/GenBank/DDBJ whole genome shotgun (WGS) entry which is preliminary data.</text>
</comment>
<proteinExistence type="predicted"/>
<dbReference type="AlphaFoldDB" id="A0A835GVF3"/>
<name>A0A835GVF3_9MAGN</name>
<evidence type="ECO:0000313" key="3">
    <source>
        <dbReference type="Proteomes" id="UP000631114"/>
    </source>
</evidence>
<dbReference type="Proteomes" id="UP000631114">
    <property type="component" value="Unassembled WGS sequence"/>
</dbReference>
<gene>
    <name evidence="2" type="ORF">IFM89_003631</name>
</gene>
<feature type="domain" description="DYW" evidence="1">
    <location>
        <begin position="3"/>
        <end position="69"/>
    </location>
</feature>